<feature type="transmembrane region" description="Helical" evidence="7">
    <location>
        <begin position="41"/>
        <end position="61"/>
    </location>
</feature>
<gene>
    <name evidence="8" type="ORF">BVC80_441g286</name>
</gene>
<dbReference type="InParanoid" id="A0A200Q4Y3"/>
<keyword evidence="4 7" id="KW-1133">Transmembrane helix</keyword>
<evidence type="ECO:0000256" key="4">
    <source>
        <dbReference type="ARBA" id="ARBA00022989"/>
    </source>
</evidence>
<dbReference type="SUPFAM" id="SSF81338">
    <property type="entry name" value="Aquaporin-like"/>
    <property type="match status" value="1"/>
</dbReference>
<evidence type="ECO:0000256" key="6">
    <source>
        <dbReference type="RuleBase" id="RU000477"/>
    </source>
</evidence>
<evidence type="ECO:0000256" key="2">
    <source>
        <dbReference type="ARBA" id="ARBA00022448"/>
    </source>
</evidence>
<dbReference type="EMBL" id="MVGT01003118">
    <property type="protein sequence ID" value="OVA05508.1"/>
    <property type="molecule type" value="Genomic_DNA"/>
</dbReference>
<dbReference type="AlphaFoldDB" id="A0A200Q4Y3"/>
<dbReference type="InterPro" id="IPR023271">
    <property type="entry name" value="Aquaporin-like"/>
</dbReference>
<dbReference type="PANTHER" id="PTHR45724:SF26">
    <property type="entry name" value="AQUAPORIN NIP7-1-RELATED"/>
    <property type="match status" value="1"/>
</dbReference>
<feature type="transmembrane region" description="Helical" evidence="7">
    <location>
        <begin position="160"/>
        <end position="177"/>
    </location>
</feature>
<dbReference type="STRING" id="56857.A0A200Q4Y3"/>
<keyword evidence="9" id="KW-1185">Reference proteome</keyword>
<evidence type="ECO:0000313" key="8">
    <source>
        <dbReference type="EMBL" id="OVA05508.1"/>
    </source>
</evidence>
<reference evidence="8 9" key="1">
    <citation type="journal article" date="2017" name="Mol. Plant">
        <title>The Genome of Medicinal Plant Macleaya cordata Provides New Insights into Benzylisoquinoline Alkaloids Metabolism.</title>
        <authorList>
            <person name="Liu X."/>
            <person name="Liu Y."/>
            <person name="Huang P."/>
            <person name="Ma Y."/>
            <person name="Qing Z."/>
            <person name="Tang Q."/>
            <person name="Cao H."/>
            <person name="Cheng P."/>
            <person name="Zheng Y."/>
            <person name="Yuan Z."/>
            <person name="Zhou Y."/>
            <person name="Liu J."/>
            <person name="Tang Z."/>
            <person name="Zhuo Y."/>
            <person name="Zhang Y."/>
            <person name="Yu L."/>
            <person name="Huang J."/>
            <person name="Yang P."/>
            <person name="Peng Q."/>
            <person name="Zhang J."/>
            <person name="Jiang W."/>
            <person name="Zhang Z."/>
            <person name="Lin K."/>
            <person name="Ro D.K."/>
            <person name="Chen X."/>
            <person name="Xiong X."/>
            <person name="Shang Y."/>
            <person name="Huang S."/>
            <person name="Zeng J."/>
        </authorList>
    </citation>
    <scope>NUCLEOTIDE SEQUENCE [LARGE SCALE GENOMIC DNA]</scope>
    <source>
        <strain evidence="9">cv. BLH2017</strain>
        <tissue evidence="8">Root</tissue>
    </source>
</reference>
<proteinExistence type="inferred from homology"/>
<dbReference type="GO" id="GO:0016020">
    <property type="term" value="C:membrane"/>
    <property type="evidence" value="ECO:0007669"/>
    <property type="project" value="UniProtKB-SubCell"/>
</dbReference>
<evidence type="ECO:0000313" key="9">
    <source>
        <dbReference type="Proteomes" id="UP000195402"/>
    </source>
</evidence>
<organism evidence="8 9">
    <name type="scientific">Macleaya cordata</name>
    <name type="common">Five-seeded plume-poppy</name>
    <name type="synonym">Bocconia cordata</name>
    <dbReference type="NCBI Taxonomy" id="56857"/>
    <lineage>
        <taxon>Eukaryota</taxon>
        <taxon>Viridiplantae</taxon>
        <taxon>Streptophyta</taxon>
        <taxon>Embryophyta</taxon>
        <taxon>Tracheophyta</taxon>
        <taxon>Spermatophyta</taxon>
        <taxon>Magnoliopsida</taxon>
        <taxon>Ranunculales</taxon>
        <taxon>Papaveraceae</taxon>
        <taxon>Papaveroideae</taxon>
        <taxon>Macleaya</taxon>
    </lineage>
</organism>
<dbReference type="PRINTS" id="PR00783">
    <property type="entry name" value="MINTRINSICP"/>
</dbReference>
<keyword evidence="5 7" id="KW-0472">Membrane</keyword>
<comment type="subcellular location">
    <subcellularLocation>
        <location evidence="1">Membrane</location>
        <topology evidence="1">Multi-pass membrane protein</topology>
    </subcellularLocation>
</comment>
<keyword evidence="2 6" id="KW-0813">Transport</keyword>
<feature type="transmembrane region" description="Helical" evidence="7">
    <location>
        <begin position="73"/>
        <end position="97"/>
    </location>
</feature>
<feature type="transmembrane region" description="Helical" evidence="7">
    <location>
        <begin position="118"/>
        <end position="140"/>
    </location>
</feature>
<dbReference type="Gene3D" id="1.20.1080.10">
    <property type="entry name" value="Glycerol uptake facilitator protein"/>
    <property type="match status" value="1"/>
</dbReference>
<dbReference type="InterPro" id="IPR034294">
    <property type="entry name" value="Aquaporin_transptr"/>
</dbReference>
<evidence type="ECO:0000256" key="1">
    <source>
        <dbReference type="ARBA" id="ARBA00004141"/>
    </source>
</evidence>
<accession>A0A200Q4Y3</accession>
<dbReference type="InterPro" id="IPR000425">
    <property type="entry name" value="MIP"/>
</dbReference>
<dbReference type="GO" id="GO:0015267">
    <property type="term" value="F:channel activity"/>
    <property type="evidence" value="ECO:0007669"/>
    <property type="project" value="InterPro"/>
</dbReference>
<comment type="similarity">
    <text evidence="6">Belongs to the MIP/aquaporin (TC 1.A.8) family.</text>
</comment>
<dbReference type="InterPro" id="IPR022357">
    <property type="entry name" value="MIP_CS"/>
</dbReference>
<dbReference type="FunCoup" id="A0A200Q4Y3">
    <property type="interactions" value="27"/>
</dbReference>
<dbReference type="Proteomes" id="UP000195402">
    <property type="component" value="Unassembled WGS sequence"/>
</dbReference>
<keyword evidence="3 6" id="KW-0812">Transmembrane</keyword>
<dbReference type="Pfam" id="PF00230">
    <property type="entry name" value="MIP"/>
    <property type="match status" value="1"/>
</dbReference>
<dbReference type="PANTHER" id="PTHR45724">
    <property type="entry name" value="AQUAPORIN NIP2-1"/>
    <property type="match status" value="1"/>
</dbReference>
<evidence type="ECO:0000256" key="3">
    <source>
        <dbReference type="ARBA" id="ARBA00022692"/>
    </source>
</evidence>
<comment type="caution">
    <text evidence="8">The sequence shown here is derived from an EMBL/GenBank/DDBJ whole genome shotgun (WGS) entry which is preliminary data.</text>
</comment>
<evidence type="ECO:0000256" key="5">
    <source>
        <dbReference type="ARBA" id="ARBA00023136"/>
    </source>
</evidence>
<dbReference type="PROSITE" id="PS00221">
    <property type="entry name" value="MIP"/>
    <property type="match status" value="1"/>
</dbReference>
<sequence length="274" mass="28872">MGQTNRISNLINGEATIDEENPTKKYCGFIRGRDLNPARMVIAEMVGTFMLVYCVCGIIAISEMMGGGGGVGLLEYAVTGGLSIIVVIFSIGPISGAHVNPSITFAFAILGQFPWSRVPFYIVAQIVGSIFATYVGKSVYGIQADQVITKPVLHGRKKAFWAELIATFIIMFLAASMSRKAHRVGHISGVVVGVAISLAVLITGPVSGGSLNPARSMGPAIVSGKFDDLWVYVLAPTVGAAAGALLFRGLCIRCHHPRCSPNTSVPNEGGLFAN</sequence>
<evidence type="ECO:0000256" key="7">
    <source>
        <dbReference type="SAM" id="Phobius"/>
    </source>
</evidence>
<dbReference type="OMA" id="GAGVECQ"/>
<feature type="transmembrane region" description="Helical" evidence="7">
    <location>
        <begin position="229"/>
        <end position="247"/>
    </location>
</feature>
<protein>
    <submittedName>
        <fullName evidence="8">Major intrinsic protein</fullName>
    </submittedName>
</protein>
<dbReference type="OrthoDB" id="3222at2759"/>
<feature type="transmembrane region" description="Helical" evidence="7">
    <location>
        <begin position="189"/>
        <end position="209"/>
    </location>
</feature>
<name>A0A200Q4Y3_MACCD</name>